<proteinExistence type="predicted"/>
<dbReference type="EMBL" id="CDMZ01000174">
    <property type="protein sequence ID" value="CEM08429.1"/>
    <property type="molecule type" value="Genomic_DNA"/>
</dbReference>
<dbReference type="GO" id="GO:0006914">
    <property type="term" value="P:autophagy"/>
    <property type="evidence" value="ECO:0007669"/>
    <property type="project" value="InterPro"/>
</dbReference>
<accession>A0A0G4F723</accession>
<feature type="compositionally biased region" description="Gly residues" evidence="1">
    <location>
        <begin position="341"/>
        <end position="351"/>
    </location>
</feature>
<organism evidence="2">
    <name type="scientific">Chromera velia CCMP2878</name>
    <dbReference type="NCBI Taxonomy" id="1169474"/>
    <lineage>
        <taxon>Eukaryota</taxon>
        <taxon>Sar</taxon>
        <taxon>Alveolata</taxon>
        <taxon>Colpodellida</taxon>
        <taxon>Chromeraceae</taxon>
        <taxon>Chromera</taxon>
    </lineage>
</organism>
<gene>
    <name evidence="2" type="ORF">Cvel_15581</name>
</gene>
<dbReference type="VEuPathDB" id="CryptoDB:Cvel_15581"/>
<name>A0A0G4F723_9ALVE</name>
<evidence type="ECO:0000313" key="2">
    <source>
        <dbReference type="EMBL" id="CEM08429.1"/>
    </source>
</evidence>
<dbReference type="Pfam" id="PF07855">
    <property type="entry name" value="ATG101"/>
    <property type="match status" value="1"/>
</dbReference>
<feature type="compositionally biased region" description="Polar residues" evidence="1">
    <location>
        <begin position="402"/>
        <end position="411"/>
    </location>
</feature>
<sequence length="510" mass="54842">MSCRESNIREFTLPCIPTHLSRVKEVLTVLLHSVAFNRSFGASVCIPQLEHSPELDIPFYKVRFRSAETGRIEQPLDEQFGLKAQEFVKLVERKATKEASRVGRESVGGRDDTSASSFSIPASLEVVFFFQKPQQENHTRPLVNWLGRAQNRVAFEKWKIRLEVAMPSLMDDRVRASGSAQRPPLSSPTKVKSWQKLSAQGKNFFESAKILVSKIALSPRQSAQPLPSSPTVPGLNSSDASPFPPATSPHAATVTPDQQQNGSRSPAVFSRQNNSYPSSPLPPDVQMGGMEFSDDEEESFHDVGEPSGFFPASTGEVAGSPSFLPSGAHWRGAAQRSRAGSSGGPAVGGGARHAQTAGGQPQQAGAPPALQPNTRSNRGRSLQQQPQSSHSSSPLQAPLLTSPRQHSNLRQFPSPFSLGAGRDREDSLSFSSSYCLGGVETEREAAGVAEALRVLVQTALENTDHLPPPPEEGHMYQLEVVPESEGGSAFGTAAFESFASLTGQALPSLT</sequence>
<feature type="compositionally biased region" description="Low complexity" evidence="1">
    <location>
        <begin position="381"/>
        <end position="400"/>
    </location>
</feature>
<dbReference type="InterPro" id="IPR012445">
    <property type="entry name" value="ATG101"/>
</dbReference>
<feature type="compositionally biased region" description="Low complexity" evidence="1">
    <location>
        <begin position="331"/>
        <end position="340"/>
    </location>
</feature>
<feature type="compositionally biased region" description="Polar residues" evidence="1">
    <location>
        <begin position="255"/>
        <end position="278"/>
    </location>
</feature>
<protein>
    <submittedName>
        <fullName evidence="2">Uncharacterized protein</fullName>
    </submittedName>
</protein>
<reference evidence="2" key="1">
    <citation type="submission" date="2014-11" db="EMBL/GenBank/DDBJ databases">
        <authorList>
            <person name="Otto D Thomas"/>
            <person name="Naeem Raeece"/>
        </authorList>
    </citation>
    <scope>NUCLEOTIDE SEQUENCE</scope>
</reference>
<feature type="compositionally biased region" description="Low complexity" evidence="1">
    <location>
        <begin position="352"/>
        <end position="372"/>
    </location>
</feature>
<feature type="region of interest" description="Disordered" evidence="1">
    <location>
        <begin position="219"/>
        <end position="430"/>
    </location>
</feature>
<feature type="compositionally biased region" description="Polar residues" evidence="1">
    <location>
        <begin position="219"/>
        <end position="240"/>
    </location>
</feature>
<evidence type="ECO:0000256" key="1">
    <source>
        <dbReference type="SAM" id="MobiDB-lite"/>
    </source>
</evidence>
<dbReference type="AlphaFoldDB" id="A0A0G4F723"/>